<dbReference type="Pfam" id="PF00175">
    <property type="entry name" value="NAD_binding_1"/>
    <property type="match status" value="1"/>
</dbReference>
<feature type="binding site" evidence="7">
    <location>
        <position position="81"/>
    </location>
    <ligand>
        <name>NADP(+)</name>
        <dbReference type="ChEBI" id="CHEBI:58349"/>
    </ligand>
</feature>
<evidence type="ECO:0000256" key="1">
    <source>
        <dbReference type="ARBA" id="ARBA00001974"/>
    </source>
</evidence>
<dbReference type="SUPFAM" id="SSF63380">
    <property type="entry name" value="Riboflavin synthase domain-like"/>
    <property type="match status" value="1"/>
</dbReference>
<protein>
    <submittedName>
        <fullName evidence="10">Ferredoxin--NADP reductase</fullName>
        <ecNumber evidence="10">1.18.1.2</ecNumber>
    </submittedName>
</protein>
<comment type="cofactor">
    <cofactor evidence="1">
        <name>FAD</name>
        <dbReference type="ChEBI" id="CHEBI:57692"/>
    </cofactor>
</comment>
<gene>
    <name evidence="10" type="primary">petH</name>
    <name evidence="10" type="ORF">ElP_31360</name>
</gene>
<dbReference type="PROSITE" id="PS51384">
    <property type="entry name" value="FAD_FR"/>
    <property type="match status" value="1"/>
</dbReference>
<evidence type="ECO:0000256" key="4">
    <source>
        <dbReference type="ARBA" id="ARBA00022857"/>
    </source>
</evidence>
<evidence type="ECO:0000256" key="7">
    <source>
        <dbReference type="PIRSR" id="PIRSR000361-1"/>
    </source>
</evidence>
<keyword evidence="11" id="KW-1185">Reference proteome</keyword>
<reference evidence="10 11" key="1">
    <citation type="submission" date="2019-02" db="EMBL/GenBank/DDBJ databases">
        <title>Deep-cultivation of Planctomycetes and their phenomic and genomic characterization uncovers novel biology.</title>
        <authorList>
            <person name="Wiegand S."/>
            <person name="Jogler M."/>
            <person name="Boedeker C."/>
            <person name="Pinto D."/>
            <person name="Vollmers J."/>
            <person name="Rivas-Marin E."/>
            <person name="Kohn T."/>
            <person name="Peeters S.H."/>
            <person name="Heuer A."/>
            <person name="Rast P."/>
            <person name="Oberbeckmann S."/>
            <person name="Bunk B."/>
            <person name="Jeske O."/>
            <person name="Meyerdierks A."/>
            <person name="Storesund J.E."/>
            <person name="Kallscheuer N."/>
            <person name="Luecker S."/>
            <person name="Lage O.M."/>
            <person name="Pohl T."/>
            <person name="Merkel B.J."/>
            <person name="Hornburger P."/>
            <person name="Mueller R.-W."/>
            <person name="Bruemmer F."/>
            <person name="Labrenz M."/>
            <person name="Spormann A.M."/>
            <person name="Op den Camp H."/>
            <person name="Overmann J."/>
            <person name="Amann R."/>
            <person name="Jetten M.S.M."/>
            <person name="Mascher T."/>
            <person name="Medema M.H."/>
            <person name="Devos D.P."/>
            <person name="Kaster A.-K."/>
            <person name="Ovreas L."/>
            <person name="Rohde M."/>
            <person name="Galperin M.Y."/>
            <person name="Jogler C."/>
        </authorList>
    </citation>
    <scope>NUCLEOTIDE SEQUENCE [LARGE SCALE GENOMIC DNA]</scope>
    <source>
        <strain evidence="10 11">ElP</strain>
    </source>
</reference>
<dbReference type="InterPro" id="IPR039261">
    <property type="entry name" value="FNR_nucleotide-bd"/>
</dbReference>
<dbReference type="EC" id="1.18.1.2" evidence="10"/>
<accession>A0A518H321</accession>
<evidence type="ECO:0000256" key="8">
    <source>
        <dbReference type="SAM" id="MobiDB-lite"/>
    </source>
</evidence>
<dbReference type="OrthoDB" id="9789468at2"/>
<dbReference type="PIRSF" id="PIRSF000361">
    <property type="entry name" value="Frd-NADP+_RD"/>
    <property type="match status" value="1"/>
</dbReference>
<dbReference type="Proteomes" id="UP000317835">
    <property type="component" value="Chromosome"/>
</dbReference>
<dbReference type="InterPro" id="IPR001433">
    <property type="entry name" value="OxRdtase_FAD/NAD-bd"/>
</dbReference>
<evidence type="ECO:0000313" key="11">
    <source>
        <dbReference type="Proteomes" id="UP000317835"/>
    </source>
</evidence>
<sequence length="295" mass="32907">MPPIVPDAPRDAPGPRYSPDRPGAARVASNDRITPEGVTELRHVTLDVSGLDYPYREGQSLGILIPGVEDRGHASTMRFYSIASGREGEGGVPGRLAFCVKRAASPDPTTGEIRPSPASDFLCGLRPGDEVALTGPFGSSFLMPDDPRSNLILVGTGTGVSPFRGFLQHAFCGRDDWTGQVRLFAGCRSAAECPYRGEFESYRDRPNYRSSFALSREQESPEGHRLYVHHRMEEQIEDLWTLLDLDRTKLYLCGIRGMEDHVERVLRRRAERDGISWPDFRRVLLDSGRLLIETY</sequence>
<dbReference type="Gene3D" id="2.40.30.10">
    <property type="entry name" value="Translation factors"/>
    <property type="match status" value="1"/>
</dbReference>
<evidence type="ECO:0000256" key="2">
    <source>
        <dbReference type="ARBA" id="ARBA00022630"/>
    </source>
</evidence>
<evidence type="ECO:0000256" key="5">
    <source>
        <dbReference type="ARBA" id="ARBA00023002"/>
    </source>
</evidence>
<keyword evidence="3 6" id="KW-0274">FAD</keyword>
<dbReference type="RefSeq" id="WP_145270693.1">
    <property type="nucleotide sequence ID" value="NZ_CP036426.1"/>
</dbReference>
<feature type="binding site" evidence="7">
    <location>
        <begin position="215"/>
        <end position="216"/>
    </location>
    <ligand>
        <name>NADP(+)</name>
        <dbReference type="ChEBI" id="CHEBI:58349"/>
    </ligand>
</feature>
<organism evidence="10 11">
    <name type="scientific">Tautonia plasticadhaerens</name>
    <dbReference type="NCBI Taxonomy" id="2527974"/>
    <lineage>
        <taxon>Bacteria</taxon>
        <taxon>Pseudomonadati</taxon>
        <taxon>Planctomycetota</taxon>
        <taxon>Planctomycetia</taxon>
        <taxon>Isosphaerales</taxon>
        <taxon>Isosphaeraceae</taxon>
        <taxon>Tautonia</taxon>
    </lineage>
</organism>
<dbReference type="InterPro" id="IPR017938">
    <property type="entry name" value="Riboflavin_synthase-like_b-brl"/>
</dbReference>
<dbReference type="KEGG" id="tpla:ElP_31360"/>
<dbReference type="GO" id="GO:0004324">
    <property type="term" value="F:ferredoxin-NADP+ reductase activity"/>
    <property type="evidence" value="ECO:0007669"/>
    <property type="project" value="UniProtKB-EC"/>
</dbReference>
<keyword evidence="4 6" id="KW-0521">NADP</keyword>
<evidence type="ECO:0000259" key="9">
    <source>
        <dbReference type="PROSITE" id="PS51384"/>
    </source>
</evidence>
<dbReference type="InterPro" id="IPR017927">
    <property type="entry name" value="FAD-bd_FR_type"/>
</dbReference>
<feature type="binding site" evidence="7">
    <location>
        <position position="101"/>
    </location>
    <ligand>
        <name>NADP(+)</name>
        <dbReference type="ChEBI" id="CHEBI:58349"/>
    </ligand>
</feature>
<keyword evidence="2 6" id="KW-0285">Flavoprotein</keyword>
<feature type="binding site" evidence="7">
    <location>
        <position position="293"/>
    </location>
    <ligand>
        <name>NADP(+)</name>
        <dbReference type="ChEBI" id="CHEBI:58349"/>
    </ligand>
</feature>
<feature type="binding site" evidence="7">
    <location>
        <position position="158"/>
    </location>
    <ligand>
        <name>NADP(+)</name>
        <dbReference type="ChEBI" id="CHEBI:58349"/>
    </ligand>
</feature>
<feature type="domain" description="FAD-binding FR-type" evidence="9">
    <location>
        <begin position="20"/>
        <end position="143"/>
    </location>
</feature>
<evidence type="ECO:0000256" key="6">
    <source>
        <dbReference type="PIRNR" id="PIRNR000361"/>
    </source>
</evidence>
<dbReference type="PRINTS" id="PR00371">
    <property type="entry name" value="FPNCR"/>
</dbReference>
<dbReference type="EMBL" id="CP036426">
    <property type="protein sequence ID" value="QDV35233.1"/>
    <property type="molecule type" value="Genomic_DNA"/>
</dbReference>
<feature type="region of interest" description="Disordered" evidence="8">
    <location>
        <begin position="1"/>
        <end position="32"/>
    </location>
</feature>
<dbReference type="Gene3D" id="3.40.50.80">
    <property type="entry name" value="Nucleotide-binding domain of ferredoxin-NADP reductase (FNR) module"/>
    <property type="match status" value="1"/>
</dbReference>
<proteinExistence type="predicted"/>
<dbReference type="InterPro" id="IPR001709">
    <property type="entry name" value="Flavoprot_Pyr_Nucl_cyt_Rdtase"/>
</dbReference>
<keyword evidence="5 6" id="KW-0560">Oxidoreductase</keyword>
<name>A0A518H321_9BACT</name>
<evidence type="ECO:0000313" key="10">
    <source>
        <dbReference type="EMBL" id="QDV35233.1"/>
    </source>
</evidence>
<dbReference type="InterPro" id="IPR015701">
    <property type="entry name" value="FNR"/>
</dbReference>
<evidence type="ECO:0000256" key="3">
    <source>
        <dbReference type="ARBA" id="ARBA00022827"/>
    </source>
</evidence>
<dbReference type="AlphaFoldDB" id="A0A518H321"/>
<dbReference type="PANTHER" id="PTHR43314">
    <property type="match status" value="1"/>
</dbReference>
<dbReference type="SUPFAM" id="SSF52343">
    <property type="entry name" value="Ferredoxin reductase-like, C-terminal NADP-linked domain"/>
    <property type="match status" value="1"/>
</dbReference>